<name>A0A090UZA9_PSEVU</name>
<dbReference type="EMBL" id="BBMZ01000008">
    <property type="protein sequence ID" value="GAL57881.1"/>
    <property type="molecule type" value="Genomic_DNA"/>
</dbReference>
<comment type="caution">
    <text evidence="1">The sequence shown here is derived from an EMBL/GenBank/DDBJ whole genome shotgun (WGS) entry which is preliminary data.</text>
</comment>
<evidence type="ECO:0000313" key="1">
    <source>
        <dbReference type="EMBL" id="GAL57881.1"/>
    </source>
</evidence>
<gene>
    <name evidence="1" type="ORF">EV102420_08_03440</name>
</gene>
<organism evidence="1 2">
    <name type="scientific">Pseudescherichia vulneris NBRC 102420</name>
    <dbReference type="NCBI Taxonomy" id="1115515"/>
    <lineage>
        <taxon>Bacteria</taxon>
        <taxon>Pseudomonadati</taxon>
        <taxon>Pseudomonadota</taxon>
        <taxon>Gammaproteobacteria</taxon>
        <taxon>Enterobacterales</taxon>
        <taxon>Enterobacteriaceae</taxon>
        <taxon>Pseudescherichia</taxon>
    </lineage>
</organism>
<keyword evidence="2" id="KW-1185">Reference proteome</keyword>
<reference evidence="1 2" key="1">
    <citation type="submission" date="2014-09" db="EMBL/GenBank/DDBJ databases">
        <title>Whole genome shotgun sequence of Escherichia vulneris NBRC 102420.</title>
        <authorList>
            <person name="Yoshida Y."/>
            <person name="Hosoyama A."/>
            <person name="Tsuchikane K."/>
            <person name="Ohji S."/>
            <person name="Ichikawa N."/>
            <person name="Kimura A."/>
            <person name="Yamazoe A."/>
            <person name="Ezaki T."/>
            <person name="Fujita N."/>
        </authorList>
    </citation>
    <scope>NUCLEOTIDE SEQUENCE [LARGE SCALE GENOMIC DNA]</scope>
    <source>
        <strain evidence="1 2">NBRC 102420</strain>
    </source>
</reference>
<proteinExistence type="predicted"/>
<dbReference type="AlphaFoldDB" id="A0A090UZA9"/>
<accession>A0A090UZA9</accession>
<dbReference type="Proteomes" id="UP000029462">
    <property type="component" value="Unassembled WGS sequence"/>
</dbReference>
<protein>
    <submittedName>
        <fullName evidence="1">Uncharacterized protein</fullName>
    </submittedName>
</protein>
<evidence type="ECO:0000313" key="2">
    <source>
        <dbReference type="Proteomes" id="UP000029462"/>
    </source>
</evidence>
<dbReference type="STRING" id="1115515.EV102420_08_03440"/>
<sequence>MQLTSSKGFSLFFPKYPYLNCTGIDYGKINKKGNEITSASDGVSTFRSGTQI</sequence>